<comment type="function">
    <text evidence="13">Required for the formation of a threonylcarbamoyl group on adenosine at position 37 (t(6)A37) in tRNAs that read codons beginning with adenine.</text>
</comment>
<keyword evidence="10 13" id="KW-0067">ATP-binding</keyword>
<comment type="similarity">
    <text evidence="2 13">Belongs to the SUA5 family.</text>
</comment>
<keyword evidence="7 13" id="KW-0819">tRNA processing</keyword>
<evidence type="ECO:0000313" key="16">
    <source>
        <dbReference type="Proteomes" id="UP001408594"/>
    </source>
</evidence>
<dbReference type="Pfam" id="PF03481">
    <property type="entry name" value="Sua5_C"/>
    <property type="match status" value="1"/>
</dbReference>
<comment type="catalytic activity">
    <reaction evidence="12 13">
        <text>L-threonine + hydrogencarbonate + ATP = L-threonylcarbamoyladenylate + diphosphate + H2O</text>
        <dbReference type="Rhea" id="RHEA:36407"/>
        <dbReference type="ChEBI" id="CHEBI:15377"/>
        <dbReference type="ChEBI" id="CHEBI:17544"/>
        <dbReference type="ChEBI" id="CHEBI:30616"/>
        <dbReference type="ChEBI" id="CHEBI:33019"/>
        <dbReference type="ChEBI" id="CHEBI:57926"/>
        <dbReference type="ChEBI" id="CHEBI:73682"/>
        <dbReference type="EC" id="2.7.7.87"/>
    </reaction>
</comment>
<dbReference type="InterPro" id="IPR005145">
    <property type="entry name" value="Sua5_C"/>
</dbReference>
<evidence type="ECO:0000256" key="7">
    <source>
        <dbReference type="ARBA" id="ARBA00022694"/>
    </source>
</evidence>
<dbReference type="PANTHER" id="PTHR17490">
    <property type="entry name" value="SUA5"/>
    <property type="match status" value="1"/>
</dbReference>
<evidence type="ECO:0000256" key="11">
    <source>
        <dbReference type="ARBA" id="ARBA00029774"/>
    </source>
</evidence>
<keyword evidence="8 13" id="KW-0548">Nucleotidyltransferase</keyword>
<dbReference type="InterPro" id="IPR038385">
    <property type="entry name" value="Sua5/YwlC_C"/>
</dbReference>
<dbReference type="InterPro" id="IPR017945">
    <property type="entry name" value="DHBP_synth_RibB-like_a/b_dom"/>
</dbReference>
<name>A0ABP9WQK8_9GAMM</name>
<dbReference type="InterPro" id="IPR010923">
    <property type="entry name" value="T(6)A37_SUA5"/>
</dbReference>
<dbReference type="Proteomes" id="UP001408594">
    <property type="component" value="Unassembled WGS sequence"/>
</dbReference>
<evidence type="ECO:0000256" key="1">
    <source>
        <dbReference type="ARBA" id="ARBA00004496"/>
    </source>
</evidence>
<keyword evidence="9 13" id="KW-0547">Nucleotide-binding</keyword>
<dbReference type="EC" id="2.7.7.87" evidence="3 13"/>
<evidence type="ECO:0000256" key="4">
    <source>
        <dbReference type="ARBA" id="ARBA00015492"/>
    </source>
</evidence>
<dbReference type="PROSITE" id="PS51163">
    <property type="entry name" value="YRDC"/>
    <property type="match status" value="1"/>
</dbReference>
<dbReference type="SUPFAM" id="SSF55821">
    <property type="entry name" value="YrdC/RibB"/>
    <property type="match status" value="1"/>
</dbReference>
<keyword evidence="16" id="KW-1185">Reference proteome</keyword>
<evidence type="ECO:0000256" key="2">
    <source>
        <dbReference type="ARBA" id="ARBA00007663"/>
    </source>
</evidence>
<evidence type="ECO:0000256" key="10">
    <source>
        <dbReference type="ARBA" id="ARBA00022840"/>
    </source>
</evidence>
<reference evidence="15 16" key="1">
    <citation type="submission" date="2024-02" db="EMBL/GenBank/DDBJ databases">
        <title>Microbulbifer aestuariivivens NBRC 112533.</title>
        <authorList>
            <person name="Ichikawa N."/>
            <person name="Katano-Makiyama Y."/>
            <person name="Hidaka K."/>
        </authorList>
    </citation>
    <scope>NUCLEOTIDE SEQUENCE [LARGE SCALE GENOMIC DNA]</scope>
    <source>
        <strain evidence="15 16">NBRC 112533</strain>
    </source>
</reference>
<comment type="subcellular location">
    <subcellularLocation>
        <location evidence="1 13">Cytoplasm</location>
    </subcellularLocation>
</comment>
<dbReference type="RefSeq" id="WP_345551064.1">
    <property type="nucleotide sequence ID" value="NZ_BAABRT010000014.1"/>
</dbReference>
<dbReference type="PIRSF" id="PIRSF004930">
    <property type="entry name" value="Tln_factor_SUA5"/>
    <property type="match status" value="1"/>
</dbReference>
<evidence type="ECO:0000256" key="5">
    <source>
        <dbReference type="ARBA" id="ARBA00022490"/>
    </source>
</evidence>
<comment type="caution">
    <text evidence="15">The sequence shown here is derived from an EMBL/GenBank/DDBJ whole genome shotgun (WGS) entry which is preliminary data.</text>
</comment>
<evidence type="ECO:0000256" key="12">
    <source>
        <dbReference type="ARBA" id="ARBA00048366"/>
    </source>
</evidence>
<dbReference type="PANTHER" id="PTHR17490:SF16">
    <property type="entry name" value="THREONYLCARBAMOYL-AMP SYNTHASE"/>
    <property type="match status" value="1"/>
</dbReference>
<keyword evidence="6 13" id="KW-0808">Transferase</keyword>
<accession>A0ABP9WQK8</accession>
<gene>
    <name evidence="15" type="primary">ywlC</name>
    <name evidence="15" type="ORF">Maes01_01973</name>
</gene>
<evidence type="ECO:0000256" key="9">
    <source>
        <dbReference type="ARBA" id="ARBA00022741"/>
    </source>
</evidence>
<sequence length="341" mass="36055">MNTEYLDRSATDRAAELLAAGGLVALPTETVYGLAADASNPAAVAATFQAKGRPADHPLIVHLSSLEEMAFWAASVPAAARELASRFWPGPLTLLLNKGRHVDDVITGGRDTIALRIPAHPLFLLVLKRLGRALTAPSANRHQRLSPTTAEHVRNELEGKIAAVLDGGDCALGLESTILDLTGAPRILRPGPISAADIEICLGEPVTQPEQHSVAVAGNMRAHYRPQAPVWLVPGQSLQAVASQVCARQLGVLHFSASPPVGRGAGHWAAMPADASQFGVRLYRELRRLDESGCDAILVEETPSHASWSAVRDRLRRAALSVANEAGAINAALHPEPVKAG</sequence>
<organism evidence="15 16">
    <name type="scientific">Microbulbifer aestuariivivens</name>
    <dbReference type="NCBI Taxonomy" id="1908308"/>
    <lineage>
        <taxon>Bacteria</taxon>
        <taxon>Pseudomonadati</taxon>
        <taxon>Pseudomonadota</taxon>
        <taxon>Gammaproteobacteria</taxon>
        <taxon>Cellvibrionales</taxon>
        <taxon>Microbulbiferaceae</taxon>
        <taxon>Microbulbifer</taxon>
    </lineage>
</organism>
<evidence type="ECO:0000256" key="13">
    <source>
        <dbReference type="PIRNR" id="PIRNR004930"/>
    </source>
</evidence>
<evidence type="ECO:0000256" key="3">
    <source>
        <dbReference type="ARBA" id="ARBA00012584"/>
    </source>
</evidence>
<dbReference type="Gene3D" id="3.40.50.11030">
    <property type="entry name" value="Threonylcarbamoyl-AMP synthase, C-terminal domain"/>
    <property type="match status" value="1"/>
</dbReference>
<feature type="domain" description="YrdC-like" evidence="14">
    <location>
        <begin position="8"/>
        <end position="193"/>
    </location>
</feature>
<dbReference type="Gene3D" id="3.90.870.10">
    <property type="entry name" value="DHBP synthase"/>
    <property type="match status" value="1"/>
</dbReference>
<keyword evidence="5 13" id="KW-0963">Cytoplasm</keyword>
<dbReference type="NCBIfam" id="TIGR00057">
    <property type="entry name" value="L-threonylcarbamoyladenylate synthase"/>
    <property type="match status" value="1"/>
</dbReference>
<protein>
    <recommendedName>
        <fullName evidence="4 13">Threonylcarbamoyl-AMP synthase</fullName>
        <shortName evidence="13">TC-AMP synthase</shortName>
        <ecNumber evidence="3 13">2.7.7.87</ecNumber>
    </recommendedName>
    <alternativeName>
        <fullName evidence="11 13">L-threonylcarbamoyladenylate synthase</fullName>
    </alternativeName>
</protein>
<evidence type="ECO:0000313" key="15">
    <source>
        <dbReference type="EMBL" id="GAA5525404.1"/>
    </source>
</evidence>
<dbReference type="EMBL" id="BAABRT010000014">
    <property type="protein sequence ID" value="GAA5525404.1"/>
    <property type="molecule type" value="Genomic_DNA"/>
</dbReference>
<dbReference type="InterPro" id="IPR050156">
    <property type="entry name" value="TC-AMP_synthase_SUA5"/>
</dbReference>
<dbReference type="InterPro" id="IPR006070">
    <property type="entry name" value="Sua5-like_dom"/>
</dbReference>
<dbReference type="Pfam" id="PF01300">
    <property type="entry name" value="Sua5_yciO_yrdC"/>
    <property type="match status" value="1"/>
</dbReference>
<proteinExistence type="inferred from homology"/>
<evidence type="ECO:0000256" key="6">
    <source>
        <dbReference type="ARBA" id="ARBA00022679"/>
    </source>
</evidence>
<evidence type="ECO:0000259" key="14">
    <source>
        <dbReference type="PROSITE" id="PS51163"/>
    </source>
</evidence>
<evidence type="ECO:0000256" key="8">
    <source>
        <dbReference type="ARBA" id="ARBA00022695"/>
    </source>
</evidence>